<gene>
    <name evidence="2" type="ORF">BCR44DRAFT_345158</name>
</gene>
<dbReference type="Proteomes" id="UP000193411">
    <property type="component" value="Unassembled WGS sequence"/>
</dbReference>
<organism evidence="2 3">
    <name type="scientific">Catenaria anguillulae PL171</name>
    <dbReference type="NCBI Taxonomy" id="765915"/>
    <lineage>
        <taxon>Eukaryota</taxon>
        <taxon>Fungi</taxon>
        <taxon>Fungi incertae sedis</taxon>
        <taxon>Blastocladiomycota</taxon>
        <taxon>Blastocladiomycetes</taxon>
        <taxon>Blastocladiales</taxon>
        <taxon>Catenariaceae</taxon>
        <taxon>Catenaria</taxon>
    </lineage>
</organism>
<reference evidence="2 3" key="1">
    <citation type="submission" date="2016-07" db="EMBL/GenBank/DDBJ databases">
        <title>Pervasive Adenine N6-methylation of Active Genes in Fungi.</title>
        <authorList>
            <consortium name="DOE Joint Genome Institute"/>
            <person name="Mondo S.J."/>
            <person name="Dannebaum R.O."/>
            <person name="Kuo R.C."/>
            <person name="Labutti K."/>
            <person name="Haridas S."/>
            <person name="Kuo A."/>
            <person name="Salamov A."/>
            <person name="Ahrendt S.R."/>
            <person name="Lipzen A."/>
            <person name="Sullivan W."/>
            <person name="Andreopoulos W.B."/>
            <person name="Clum A."/>
            <person name="Lindquist E."/>
            <person name="Daum C."/>
            <person name="Ramamoorthy G.K."/>
            <person name="Gryganskyi A."/>
            <person name="Culley D."/>
            <person name="Magnuson J.K."/>
            <person name="James T.Y."/>
            <person name="O'Malley M.A."/>
            <person name="Stajich J.E."/>
            <person name="Spatafora J.W."/>
            <person name="Visel A."/>
            <person name="Grigoriev I.V."/>
        </authorList>
    </citation>
    <scope>NUCLEOTIDE SEQUENCE [LARGE SCALE GENOMIC DNA]</scope>
    <source>
        <strain evidence="2 3">PL171</strain>
    </source>
</reference>
<proteinExistence type="predicted"/>
<keyword evidence="3" id="KW-1185">Reference proteome</keyword>
<dbReference type="AlphaFoldDB" id="A0A1Y2HG36"/>
<name>A0A1Y2HG36_9FUNG</name>
<dbReference type="EMBL" id="MCFL01000035">
    <property type="protein sequence ID" value="ORZ33509.1"/>
    <property type="molecule type" value="Genomic_DNA"/>
</dbReference>
<feature type="signal peptide" evidence="1">
    <location>
        <begin position="1"/>
        <end position="18"/>
    </location>
</feature>
<evidence type="ECO:0000313" key="2">
    <source>
        <dbReference type="EMBL" id="ORZ33509.1"/>
    </source>
</evidence>
<keyword evidence="1" id="KW-0732">Signal</keyword>
<feature type="chain" id="PRO_5013028269" evidence="1">
    <location>
        <begin position="19"/>
        <end position="93"/>
    </location>
</feature>
<evidence type="ECO:0000313" key="3">
    <source>
        <dbReference type="Proteomes" id="UP000193411"/>
    </source>
</evidence>
<feature type="non-terminal residue" evidence="2">
    <location>
        <position position="1"/>
    </location>
</feature>
<protein>
    <submittedName>
        <fullName evidence="2">Uncharacterized protein</fullName>
    </submittedName>
</protein>
<evidence type="ECO:0000256" key="1">
    <source>
        <dbReference type="SAM" id="SignalP"/>
    </source>
</evidence>
<comment type="caution">
    <text evidence="2">The sequence shown here is derived from an EMBL/GenBank/DDBJ whole genome shotgun (WGS) entry which is preliminary data.</text>
</comment>
<sequence length="93" mass="10526">WLSISTAIVFLLLQGCRCLLCHIWSQIGATRHHHIVFTETNVVSHAFLCMISCLNWDRHAVTCHINGLSKSGMRTFMHSSPDLRITIHNKSNG</sequence>
<accession>A0A1Y2HG36</accession>